<gene>
    <name evidence="6" type="ORF">HBH26_00810</name>
</gene>
<dbReference type="SUPFAM" id="SSF51316">
    <property type="entry name" value="Mss4-like"/>
    <property type="match status" value="1"/>
</dbReference>
<dbReference type="Gene3D" id="3.90.1590.10">
    <property type="entry name" value="glutathione-dependent formaldehyde- activating enzyme (gfa)"/>
    <property type="match status" value="1"/>
</dbReference>
<evidence type="ECO:0000313" key="6">
    <source>
        <dbReference type="EMBL" id="NJR77154.1"/>
    </source>
</evidence>
<proteinExistence type="inferred from homology"/>
<reference evidence="6 7" key="1">
    <citation type="submission" date="2020-03" db="EMBL/GenBank/DDBJ databases">
        <authorList>
            <person name="Wang L."/>
            <person name="He N."/>
            <person name="Li Y."/>
            <person name="Fang Y."/>
            <person name="Zhang F."/>
        </authorList>
    </citation>
    <scope>NUCLEOTIDE SEQUENCE [LARGE SCALE GENOMIC DNA]</scope>
    <source>
        <strain evidence="6 7">36D10-4-7</strain>
    </source>
</reference>
<keyword evidence="4" id="KW-0456">Lyase</keyword>
<evidence type="ECO:0000256" key="1">
    <source>
        <dbReference type="ARBA" id="ARBA00005495"/>
    </source>
</evidence>
<keyword evidence="3" id="KW-0862">Zinc</keyword>
<dbReference type="InterPro" id="IPR006913">
    <property type="entry name" value="CENP-V/GFA"/>
</dbReference>
<dbReference type="InterPro" id="IPR011057">
    <property type="entry name" value="Mss4-like_sf"/>
</dbReference>
<evidence type="ECO:0000256" key="3">
    <source>
        <dbReference type="ARBA" id="ARBA00022833"/>
    </source>
</evidence>
<dbReference type="RefSeq" id="WP_168132661.1">
    <property type="nucleotide sequence ID" value="NZ_JAAVJH010000001.1"/>
</dbReference>
<feature type="domain" description="CENP-V/GFA" evidence="5">
    <location>
        <begin position="3"/>
        <end position="117"/>
    </location>
</feature>
<evidence type="ECO:0000256" key="2">
    <source>
        <dbReference type="ARBA" id="ARBA00022723"/>
    </source>
</evidence>
<dbReference type="PANTHER" id="PTHR33337:SF40">
    <property type="entry name" value="CENP-V_GFA DOMAIN-CONTAINING PROTEIN-RELATED"/>
    <property type="match status" value="1"/>
</dbReference>
<dbReference type="Pfam" id="PF04828">
    <property type="entry name" value="GFA"/>
    <property type="match status" value="1"/>
</dbReference>
<comment type="similarity">
    <text evidence="1">Belongs to the Gfa family.</text>
</comment>
<keyword evidence="7" id="KW-1185">Reference proteome</keyword>
<evidence type="ECO:0000259" key="5">
    <source>
        <dbReference type="PROSITE" id="PS51891"/>
    </source>
</evidence>
<comment type="caution">
    <text evidence="6">The sequence shown here is derived from an EMBL/GenBank/DDBJ whole genome shotgun (WGS) entry which is preliminary data.</text>
</comment>
<accession>A0ABX1CIF8</accession>
<dbReference type="PANTHER" id="PTHR33337">
    <property type="entry name" value="GFA DOMAIN-CONTAINING PROTEIN"/>
    <property type="match status" value="1"/>
</dbReference>
<keyword evidence="2" id="KW-0479">Metal-binding</keyword>
<dbReference type="EMBL" id="JAAVJH010000001">
    <property type="protein sequence ID" value="NJR77154.1"/>
    <property type="molecule type" value="Genomic_DNA"/>
</dbReference>
<evidence type="ECO:0000256" key="4">
    <source>
        <dbReference type="ARBA" id="ARBA00023239"/>
    </source>
</evidence>
<organism evidence="6 7">
    <name type="scientific">Sphingomonas corticis</name>
    <dbReference type="NCBI Taxonomy" id="2722791"/>
    <lineage>
        <taxon>Bacteria</taxon>
        <taxon>Pseudomonadati</taxon>
        <taxon>Pseudomonadota</taxon>
        <taxon>Alphaproteobacteria</taxon>
        <taxon>Sphingomonadales</taxon>
        <taxon>Sphingomonadaceae</taxon>
        <taxon>Sphingomonas</taxon>
    </lineage>
</organism>
<protein>
    <submittedName>
        <fullName evidence="6">GFA family protein</fullName>
    </submittedName>
</protein>
<sequence length="134" mass="14581">MATTGRCHCGAVSYTAEGPPEHHALCHCDDCRRWSGAPAVGWIAWKQDRVTVAGEPATYRSSTHGERDFCAACGTGLFYRNAEALPGIIDIQSGTLDDPAAQPPGAQIMVKDRLPWTREMTDLPEFRTYPGMDG</sequence>
<dbReference type="PROSITE" id="PS51891">
    <property type="entry name" value="CENP_V_GFA"/>
    <property type="match status" value="1"/>
</dbReference>
<name>A0ABX1CIF8_9SPHN</name>
<evidence type="ECO:0000313" key="7">
    <source>
        <dbReference type="Proteomes" id="UP000732399"/>
    </source>
</evidence>
<dbReference type="Proteomes" id="UP000732399">
    <property type="component" value="Unassembled WGS sequence"/>
</dbReference>